<evidence type="ECO:0000256" key="5">
    <source>
        <dbReference type="ARBA" id="ARBA00023004"/>
    </source>
</evidence>
<keyword evidence="3" id="KW-0274">FAD</keyword>
<dbReference type="PANTHER" id="PTHR45444:SF3">
    <property type="entry name" value="XANTHINE DEHYDROGENASE"/>
    <property type="match status" value="1"/>
</dbReference>
<dbReference type="Pfam" id="PF00111">
    <property type="entry name" value="Fer2"/>
    <property type="match status" value="1"/>
</dbReference>
<dbReference type="SUPFAM" id="SSF47741">
    <property type="entry name" value="CO dehydrogenase ISP C-domain like"/>
    <property type="match status" value="1"/>
</dbReference>
<keyword evidence="1" id="KW-0285">Flavoprotein</keyword>
<dbReference type="PROSITE" id="PS00197">
    <property type="entry name" value="2FE2S_FER_1"/>
    <property type="match status" value="1"/>
</dbReference>
<dbReference type="PROSITE" id="PS51085">
    <property type="entry name" value="2FE2S_FER_2"/>
    <property type="match status" value="1"/>
</dbReference>
<dbReference type="InterPro" id="IPR016169">
    <property type="entry name" value="FAD-bd_PCMH_sub2"/>
</dbReference>
<dbReference type="EMBL" id="JQHM01000002">
    <property type="protein sequence ID" value="KFX06046.1"/>
    <property type="molecule type" value="Genomic_DNA"/>
</dbReference>
<dbReference type="GO" id="GO:0005506">
    <property type="term" value="F:iron ion binding"/>
    <property type="evidence" value="ECO:0007669"/>
    <property type="project" value="InterPro"/>
</dbReference>
<evidence type="ECO:0000313" key="8">
    <source>
        <dbReference type="EMBL" id="KFX06046.1"/>
    </source>
</evidence>
<evidence type="ECO:0000259" key="7">
    <source>
        <dbReference type="PROSITE" id="PS51387"/>
    </source>
</evidence>
<proteinExistence type="predicted"/>
<dbReference type="GO" id="GO:0051537">
    <property type="term" value="F:2 iron, 2 sulfur cluster binding"/>
    <property type="evidence" value="ECO:0007669"/>
    <property type="project" value="InterPro"/>
</dbReference>
<evidence type="ECO:0000256" key="3">
    <source>
        <dbReference type="ARBA" id="ARBA00022827"/>
    </source>
</evidence>
<dbReference type="Gene3D" id="3.30.43.10">
    <property type="entry name" value="Uridine Diphospho-n-acetylenolpyruvylglucosamine Reductase, domain 2"/>
    <property type="match status" value="1"/>
</dbReference>
<dbReference type="Proteomes" id="UP000032874">
    <property type="component" value="Unassembled WGS sequence"/>
</dbReference>
<dbReference type="InterPro" id="IPR014307">
    <property type="entry name" value="Xanthine_DH_ssu"/>
</dbReference>
<keyword evidence="5" id="KW-0408">Iron</keyword>
<dbReference type="InterPro" id="IPR012675">
    <property type="entry name" value="Beta-grasp_dom_sf"/>
</dbReference>
<dbReference type="PIRSF" id="PIRSF036557">
    <property type="entry name" value="XdhA_RC"/>
    <property type="match status" value="1"/>
</dbReference>
<gene>
    <name evidence="8" type="ORF">KP22_09320</name>
</gene>
<dbReference type="CDD" id="cd00207">
    <property type="entry name" value="fer2"/>
    <property type="match status" value="1"/>
</dbReference>
<dbReference type="PANTHER" id="PTHR45444">
    <property type="entry name" value="XANTHINE DEHYDROGENASE"/>
    <property type="match status" value="1"/>
</dbReference>
<dbReference type="GO" id="GO:0004854">
    <property type="term" value="F:xanthine dehydrogenase activity"/>
    <property type="evidence" value="ECO:0007669"/>
    <property type="project" value="InterPro"/>
</dbReference>
<dbReference type="STRING" id="55207.KP22_09320"/>
<accession>A0A093S7H4</accession>
<evidence type="ECO:0000256" key="1">
    <source>
        <dbReference type="ARBA" id="ARBA00022630"/>
    </source>
</evidence>
<dbReference type="Gene3D" id="3.30.465.10">
    <property type="match status" value="1"/>
</dbReference>
<reference evidence="8 9" key="1">
    <citation type="submission" date="2014-08" db="EMBL/GenBank/DDBJ databases">
        <title>Genome sequences of NCPPB Pectobacterium isolates.</title>
        <authorList>
            <person name="Glover R.H."/>
            <person name="Sapp M."/>
            <person name="Elphinstone J."/>
        </authorList>
    </citation>
    <scope>NUCLEOTIDE SEQUENCE [LARGE SCALE GENOMIC DNA]</scope>
    <source>
        <strain evidence="8 9">NCPPB 2795</strain>
    </source>
</reference>
<dbReference type="InterPro" id="IPR005107">
    <property type="entry name" value="CO_DH_flav_C"/>
</dbReference>
<dbReference type="InterPro" id="IPR016208">
    <property type="entry name" value="Ald_Oxase/xanthine_DH-like"/>
</dbReference>
<dbReference type="eggNOG" id="COG4630">
    <property type="taxonomic scope" value="Bacteria"/>
</dbReference>
<dbReference type="InterPro" id="IPR006058">
    <property type="entry name" value="2Fe2S_fd_BS"/>
</dbReference>
<dbReference type="InterPro" id="IPR036318">
    <property type="entry name" value="FAD-bd_PCMH-like_sf"/>
</dbReference>
<organism evidence="8 9">
    <name type="scientific">Pectobacterium betavasculorum</name>
    <dbReference type="NCBI Taxonomy" id="55207"/>
    <lineage>
        <taxon>Bacteria</taxon>
        <taxon>Pseudomonadati</taxon>
        <taxon>Pseudomonadota</taxon>
        <taxon>Gammaproteobacteria</taxon>
        <taxon>Enterobacterales</taxon>
        <taxon>Pectobacteriaceae</taxon>
        <taxon>Pectobacterium</taxon>
    </lineage>
</organism>
<dbReference type="AlphaFoldDB" id="A0A093S7H4"/>
<evidence type="ECO:0000256" key="4">
    <source>
        <dbReference type="ARBA" id="ARBA00023002"/>
    </source>
</evidence>
<dbReference type="Pfam" id="PF01799">
    <property type="entry name" value="Fer2_2"/>
    <property type="match status" value="1"/>
</dbReference>
<dbReference type="InterPro" id="IPR016167">
    <property type="entry name" value="FAD-bd_PCMH_sub1"/>
</dbReference>
<dbReference type="SUPFAM" id="SSF55447">
    <property type="entry name" value="CO dehydrogenase flavoprotein C-terminal domain-like"/>
    <property type="match status" value="1"/>
</dbReference>
<dbReference type="Pfam" id="PF00941">
    <property type="entry name" value="FAD_binding_5"/>
    <property type="match status" value="1"/>
</dbReference>
<dbReference type="InterPro" id="IPR016166">
    <property type="entry name" value="FAD-bd_PCMH"/>
</dbReference>
<dbReference type="InterPro" id="IPR002346">
    <property type="entry name" value="Mopterin_DH_FAD-bd"/>
</dbReference>
<dbReference type="NCBIfam" id="TIGR02963">
    <property type="entry name" value="xanthine_xdhA"/>
    <property type="match status" value="1"/>
</dbReference>
<dbReference type="InterPro" id="IPR036884">
    <property type="entry name" value="2Fe-2S-bd_dom_sf"/>
</dbReference>
<dbReference type="Gene3D" id="3.30.390.50">
    <property type="entry name" value="CO dehydrogenase flavoprotein, C-terminal domain"/>
    <property type="match status" value="1"/>
</dbReference>
<evidence type="ECO:0000259" key="6">
    <source>
        <dbReference type="PROSITE" id="PS51085"/>
    </source>
</evidence>
<dbReference type="Gene3D" id="3.10.20.30">
    <property type="match status" value="1"/>
</dbReference>
<sequence length="477" mass="51728">MIQFLLNQTLKTVTDVAPDTTILRWLRTQERRSGTKEGCASGDCGACTVVIGEPAIEGMTYQTANSCITLLSQLHGKQLLTVEDLADNGLLHPVQQAMADCHASQCGFCTPGFVMSTFALQKSGCPGSLHAIEQQLAGNLCRCTGYRPIIAAAQQVCGREVNDRFETLAQQTAGRLREIRLKAIENHPDQTCLLPTTLSELAALCLRHPSASLLAGGTDLALNVTQHHQRLERIIALHQVEALKAITITDRTIVLGAGVTLQRCQHALETLIPAFSQALSRFASCQIRNQGTLAGNLANASPIGDGAPMLLALNAHLVLQRGDQTRELPLDQFFLAYRKTALQPGEFIRDIVIPRSGISPSFAAWKVSKRRDDDISTVFGAFNILVEEGRVVEARIGFGGMAATPSRAMTCEQALLYRPLSDALDSACAALAQDFSPLSDFRGSGAYRLAIARNLLRRYVLQQSHPQTALEVDAYVE</sequence>
<feature type="domain" description="FAD-binding PCMH-type" evidence="7">
    <location>
        <begin position="184"/>
        <end position="358"/>
    </location>
</feature>
<evidence type="ECO:0000313" key="9">
    <source>
        <dbReference type="Proteomes" id="UP000032874"/>
    </source>
</evidence>
<keyword evidence="2" id="KW-0479">Metal-binding</keyword>
<dbReference type="PROSITE" id="PS51387">
    <property type="entry name" value="FAD_PCMH"/>
    <property type="match status" value="1"/>
</dbReference>
<dbReference type="SUPFAM" id="SSF54292">
    <property type="entry name" value="2Fe-2S ferredoxin-like"/>
    <property type="match status" value="1"/>
</dbReference>
<dbReference type="Pfam" id="PF03450">
    <property type="entry name" value="CO_deh_flav_C"/>
    <property type="match status" value="1"/>
</dbReference>
<evidence type="ECO:0000256" key="2">
    <source>
        <dbReference type="ARBA" id="ARBA00022723"/>
    </source>
</evidence>
<keyword evidence="4" id="KW-0560">Oxidoreductase</keyword>
<dbReference type="GO" id="GO:0071949">
    <property type="term" value="F:FAD binding"/>
    <property type="evidence" value="ECO:0007669"/>
    <property type="project" value="InterPro"/>
</dbReference>
<dbReference type="InterPro" id="IPR001041">
    <property type="entry name" value="2Fe-2S_ferredoxin-type"/>
</dbReference>
<dbReference type="InterPro" id="IPR002888">
    <property type="entry name" value="2Fe-2S-bd"/>
</dbReference>
<dbReference type="InterPro" id="IPR036683">
    <property type="entry name" value="CO_DH_flav_C_dom_sf"/>
</dbReference>
<dbReference type="InterPro" id="IPR012175">
    <property type="entry name" value="Xanth_DH_ssu_bac"/>
</dbReference>
<dbReference type="SMART" id="SM01092">
    <property type="entry name" value="CO_deh_flav_C"/>
    <property type="match status" value="1"/>
</dbReference>
<dbReference type="Gene3D" id="1.10.150.120">
    <property type="entry name" value="[2Fe-2S]-binding domain"/>
    <property type="match status" value="1"/>
</dbReference>
<dbReference type="InterPro" id="IPR036010">
    <property type="entry name" value="2Fe-2S_ferredoxin-like_sf"/>
</dbReference>
<dbReference type="SUPFAM" id="SSF56176">
    <property type="entry name" value="FAD-binding/transporter-associated domain-like"/>
    <property type="match status" value="1"/>
</dbReference>
<name>A0A093S7H4_9GAMM</name>
<comment type="caution">
    <text evidence="8">The sequence shown here is derived from an EMBL/GenBank/DDBJ whole genome shotgun (WGS) entry which is preliminary data.</text>
</comment>
<protein>
    <submittedName>
        <fullName evidence="8">FAD-binding molybdopterin dehydrogenase</fullName>
    </submittedName>
</protein>
<feature type="domain" description="2Fe-2S ferredoxin-type" evidence="6">
    <location>
        <begin position="1"/>
        <end position="85"/>
    </location>
</feature>
<dbReference type="RefSeq" id="WP_039323861.1">
    <property type="nucleotide sequence ID" value="NZ_JQHM01000002.1"/>
</dbReference>